<dbReference type="Proteomes" id="UP000095284">
    <property type="component" value="Unplaced"/>
</dbReference>
<dbReference type="Proteomes" id="UP000582659">
    <property type="component" value="Unassembled WGS sequence"/>
</dbReference>
<dbReference type="Proteomes" id="UP000659654">
    <property type="component" value="Unassembled WGS sequence"/>
</dbReference>
<evidence type="ECO:0000313" key="4">
    <source>
        <dbReference type="Proteomes" id="UP000659654"/>
    </source>
</evidence>
<evidence type="ECO:0000313" key="3">
    <source>
        <dbReference type="Proteomes" id="UP000095284"/>
    </source>
</evidence>
<dbReference type="EMBL" id="CAJFDI010000001">
    <property type="protein sequence ID" value="CAD5208570.1"/>
    <property type="molecule type" value="Genomic_DNA"/>
</dbReference>
<dbReference type="WBParaSite" id="BXY_0482100.1">
    <property type="protein sequence ID" value="BXY_0482100.1"/>
    <property type="gene ID" value="BXY_0482100"/>
</dbReference>
<dbReference type="EMBL" id="CAJFCV020000001">
    <property type="protein sequence ID" value="CAG9082024.1"/>
    <property type="molecule type" value="Genomic_DNA"/>
</dbReference>
<keyword evidence="1" id="KW-0732">Signal</keyword>
<sequence length="163" mass="18610">MEVFHLFVFTLSWVYPVLANKGSIVKKFEGTVRCKSDGDLNGKGRLTFLVTILDYKPCRSLEIWDRITGKCANYVYQNQFVYEPKVDVQTGRFVASYNAVKDNAEVKGILISHECNNYCLVHNVTNFGNLDNMQITLGDEESGDKPAYSFRNEGLYFCNGEKY</sequence>
<feature type="chain" id="PRO_5035359475" evidence="1">
    <location>
        <begin position="20"/>
        <end position="163"/>
    </location>
</feature>
<dbReference type="AlphaFoldDB" id="A0A1I7RVQ9"/>
<reference evidence="5" key="1">
    <citation type="submission" date="2016-11" db="UniProtKB">
        <authorList>
            <consortium name="WormBaseParasite"/>
        </authorList>
    </citation>
    <scope>IDENTIFICATION</scope>
</reference>
<proteinExistence type="predicted"/>
<accession>A0A1I7RVQ9</accession>
<protein>
    <submittedName>
        <fullName evidence="2">(pine wood nematode) hypothetical protein</fullName>
    </submittedName>
</protein>
<evidence type="ECO:0000256" key="1">
    <source>
        <dbReference type="SAM" id="SignalP"/>
    </source>
</evidence>
<feature type="signal peptide" evidence="1">
    <location>
        <begin position="1"/>
        <end position="19"/>
    </location>
</feature>
<organism evidence="3 5">
    <name type="scientific">Bursaphelenchus xylophilus</name>
    <name type="common">Pinewood nematode worm</name>
    <name type="synonym">Aphelenchoides xylophilus</name>
    <dbReference type="NCBI Taxonomy" id="6326"/>
    <lineage>
        <taxon>Eukaryota</taxon>
        <taxon>Metazoa</taxon>
        <taxon>Ecdysozoa</taxon>
        <taxon>Nematoda</taxon>
        <taxon>Chromadorea</taxon>
        <taxon>Rhabditida</taxon>
        <taxon>Tylenchina</taxon>
        <taxon>Tylenchomorpha</taxon>
        <taxon>Aphelenchoidea</taxon>
        <taxon>Aphelenchoididae</taxon>
        <taxon>Bursaphelenchus</taxon>
    </lineage>
</organism>
<name>A0A1I7RVQ9_BURXY</name>
<evidence type="ECO:0000313" key="2">
    <source>
        <dbReference type="EMBL" id="CAD5208570.1"/>
    </source>
</evidence>
<keyword evidence="4" id="KW-1185">Reference proteome</keyword>
<gene>
    <name evidence="2" type="ORF">BXYJ_LOCUS806</name>
</gene>
<reference evidence="2" key="2">
    <citation type="submission" date="2020-09" db="EMBL/GenBank/DDBJ databases">
        <authorList>
            <person name="Kikuchi T."/>
        </authorList>
    </citation>
    <scope>NUCLEOTIDE SEQUENCE</scope>
    <source>
        <strain evidence="2">Ka4C1</strain>
    </source>
</reference>
<evidence type="ECO:0000313" key="5">
    <source>
        <dbReference type="WBParaSite" id="BXY_0482100.1"/>
    </source>
</evidence>